<name>A0A225UI09_9STRA</name>
<evidence type="ECO:0000313" key="4">
    <source>
        <dbReference type="Proteomes" id="UP000198211"/>
    </source>
</evidence>
<dbReference type="OrthoDB" id="91350at2759"/>
<dbReference type="InterPro" id="IPR016197">
    <property type="entry name" value="Chromo-like_dom_sf"/>
</dbReference>
<dbReference type="Proteomes" id="UP000198211">
    <property type="component" value="Unassembled WGS sequence"/>
</dbReference>
<accession>A0A225UI09</accession>
<dbReference type="GO" id="GO:0015074">
    <property type="term" value="P:DNA integration"/>
    <property type="evidence" value="ECO:0007669"/>
    <property type="project" value="InterPro"/>
</dbReference>
<organism evidence="3 4">
    <name type="scientific">Phytophthora megakarya</name>
    <dbReference type="NCBI Taxonomy" id="4795"/>
    <lineage>
        <taxon>Eukaryota</taxon>
        <taxon>Sar</taxon>
        <taxon>Stramenopiles</taxon>
        <taxon>Oomycota</taxon>
        <taxon>Peronosporomycetes</taxon>
        <taxon>Peronosporales</taxon>
        <taxon>Peronosporaceae</taxon>
        <taxon>Phytophthora</taxon>
    </lineage>
</organism>
<dbReference type="GO" id="GO:0003676">
    <property type="term" value="F:nucleic acid binding"/>
    <property type="evidence" value="ECO:0007669"/>
    <property type="project" value="InterPro"/>
</dbReference>
<dbReference type="PROSITE" id="PS50013">
    <property type="entry name" value="CHROMO_2"/>
    <property type="match status" value="1"/>
</dbReference>
<dbReference type="SUPFAM" id="SSF54160">
    <property type="entry name" value="Chromo domain-like"/>
    <property type="match status" value="1"/>
</dbReference>
<comment type="caution">
    <text evidence="3">The sequence shown here is derived from an EMBL/GenBank/DDBJ whole genome shotgun (WGS) entry which is preliminary data.</text>
</comment>
<feature type="domain" description="Integrase catalytic" evidence="2">
    <location>
        <begin position="1"/>
        <end position="89"/>
    </location>
</feature>
<feature type="non-terminal residue" evidence="3">
    <location>
        <position position="1"/>
    </location>
</feature>
<protein>
    <recommendedName>
        <fullName evidence="5">Integrase catalytic domain-containing protein</fullName>
    </recommendedName>
</protein>
<dbReference type="PROSITE" id="PS50994">
    <property type="entry name" value="INTEGRASE"/>
    <property type="match status" value="1"/>
</dbReference>
<keyword evidence="4" id="KW-1185">Reference proteome</keyword>
<dbReference type="InterPro" id="IPR001584">
    <property type="entry name" value="Integrase_cat-core"/>
</dbReference>
<dbReference type="InterPro" id="IPR000953">
    <property type="entry name" value="Chromo/chromo_shadow_dom"/>
</dbReference>
<evidence type="ECO:0000259" key="1">
    <source>
        <dbReference type="PROSITE" id="PS50013"/>
    </source>
</evidence>
<proteinExistence type="predicted"/>
<feature type="domain" description="Chromo" evidence="1">
    <location>
        <begin position="202"/>
        <end position="262"/>
    </location>
</feature>
<reference evidence="4" key="1">
    <citation type="submission" date="2017-03" db="EMBL/GenBank/DDBJ databases">
        <title>Phytopthora megakarya and P. palmivora, two closely related causual agents of cacao black pod achieved similar genome size and gene model numbers by different mechanisms.</title>
        <authorList>
            <person name="Ali S."/>
            <person name="Shao J."/>
            <person name="Larry D.J."/>
            <person name="Kronmiller B."/>
            <person name="Shen D."/>
            <person name="Strem M.D."/>
            <person name="Melnick R.L."/>
            <person name="Guiltinan M.J."/>
            <person name="Tyler B.M."/>
            <person name="Meinhardt L.W."/>
            <person name="Bailey B.A."/>
        </authorList>
    </citation>
    <scope>NUCLEOTIDE SEQUENCE [LARGE SCALE GENOMIC DNA]</scope>
    <source>
        <strain evidence="4">zdho120</strain>
    </source>
</reference>
<dbReference type="EMBL" id="NBNE01017638">
    <property type="protein sequence ID" value="OWY92645.1"/>
    <property type="molecule type" value="Genomic_DNA"/>
</dbReference>
<gene>
    <name evidence="3" type="ORF">PHMEG_00038268</name>
</gene>
<evidence type="ECO:0008006" key="5">
    <source>
        <dbReference type="Google" id="ProtNLM"/>
    </source>
</evidence>
<sequence>HFKNEVVQQLCRQLLIEQDLVLAYAPWINGTIERLNRDILQVLRVLLMETKLDMHEWEYLVPTVQSILNHTPVASLGDRSPGELFTALPRPTPFEAIEVVNIRERRRTQNMSRSNGVPCNFSTGDFVLWSRIDSRLSVNKLLARWVGPFEVVEEHPHSYMIRHLLNDKRYMVHGSRLKFYRDGSLGISEELLAHVGNQGMVLGVEMFKGHRKVHQGWQLLVSWVGLQDEEDSWEPLKTLYDDLPERVSVYIAESNDSDLSEAFTTLQPITCA</sequence>
<dbReference type="CDD" id="cd00024">
    <property type="entry name" value="CD_CSD"/>
    <property type="match status" value="1"/>
</dbReference>
<evidence type="ECO:0000259" key="2">
    <source>
        <dbReference type="PROSITE" id="PS50994"/>
    </source>
</evidence>
<dbReference type="InterPro" id="IPR036397">
    <property type="entry name" value="RNaseH_sf"/>
</dbReference>
<dbReference type="AlphaFoldDB" id="A0A225UI09"/>
<evidence type="ECO:0000313" key="3">
    <source>
        <dbReference type="EMBL" id="OWY92645.1"/>
    </source>
</evidence>
<dbReference type="InterPro" id="IPR012337">
    <property type="entry name" value="RNaseH-like_sf"/>
</dbReference>
<dbReference type="Gene3D" id="3.30.420.10">
    <property type="entry name" value="Ribonuclease H-like superfamily/Ribonuclease H"/>
    <property type="match status" value="1"/>
</dbReference>
<dbReference type="SUPFAM" id="SSF53098">
    <property type="entry name" value="Ribonuclease H-like"/>
    <property type="match status" value="1"/>
</dbReference>
<dbReference type="Gene3D" id="2.40.50.40">
    <property type="match status" value="1"/>
</dbReference>